<dbReference type="GO" id="GO:0004821">
    <property type="term" value="F:histidine-tRNA ligase activity"/>
    <property type="evidence" value="ECO:0007669"/>
    <property type="project" value="UniProtKB-EC"/>
</dbReference>
<comment type="caution">
    <text evidence="13">The sequence shown here is derived from an EMBL/GenBank/DDBJ whole genome shotgun (WGS) entry which is preliminary data.</text>
</comment>
<dbReference type="InterPro" id="IPR004154">
    <property type="entry name" value="Anticodon-bd"/>
</dbReference>
<dbReference type="FunFam" id="3.30.930.10:FF:000054">
    <property type="entry name" value="Histidine--tRNA ligase chloroplastic/mitochondrial"/>
    <property type="match status" value="1"/>
</dbReference>
<evidence type="ECO:0000259" key="12">
    <source>
        <dbReference type="PROSITE" id="PS50862"/>
    </source>
</evidence>
<feature type="binding site" evidence="10">
    <location>
        <begin position="177"/>
        <end position="179"/>
    </location>
    <ligand>
        <name>L-histidine</name>
        <dbReference type="ChEBI" id="CHEBI:57595"/>
    </ligand>
</feature>
<dbReference type="GO" id="GO:0006412">
    <property type="term" value="P:translation"/>
    <property type="evidence" value="ECO:0007669"/>
    <property type="project" value="UniProtKB-KW"/>
</dbReference>
<dbReference type="InterPro" id="IPR006195">
    <property type="entry name" value="aa-tRNA-synth_II"/>
</dbReference>
<dbReference type="PROSITE" id="PS50862">
    <property type="entry name" value="AA_TRNA_LIGASE_II"/>
    <property type="match status" value="1"/>
</dbReference>
<feature type="binding site" evidence="10">
    <location>
        <position position="221"/>
    </location>
    <ligand>
        <name>L-histidine</name>
        <dbReference type="ChEBI" id="CHEBI:57595"/>
    </ligand>
</feature>
<dbReference type="EMBL" id="JBJQOH010000006">
    <property type="protein sequence ID" value="KAL3684003.1"/>
    <property type="molecule type" value="Genomic_DNA"/>
</dbReference>
<evidence type="ECO:0000256" key="6">
    <source>
        <dbReference type="ARBA" id="ARBA00022917"/>
    </source>
</evidence>
<keyword evidence="5" id="KW-0067">ATP-binding</keyword>
<dbReference type="Pfam" id="PF03129">
    <property type="entry name" value="HGTP_anticodon"/>
    <property type="match status" value="1"/>
</dbReference>
<evidence type="ECO:0000256" key="3">
    <source>
        <dbReference type="ARBA" id="ARBA00022598"/>
    </source>
</evidence>
<feature type="binding site" evidence="10">
    <location>
        <position position="207"/>
    </location>
    <ligand>
        <name>L-histidine</name>
        <dbReference type="ChEBI" id="CHEBI:57595"/>
    </ligand>
</feature>
<dbReference type="InterPro" id="IPR045864">
    <property type="entry name" value="aa-tRNA-synth_II/BPL/LPL"/>
</dbReference>
<keyword evidence="7" id="KW-0030">Aminoacyl-tRNA synthetase</keyword>
<dbReference type="GO" id="GO:0005524">
    <property type="term" value="F:ATP binding"/>
    <property type="evidence" value="ECO:0007669"/>
    <property type="project" value="UniProtKB-KW"/>
</dbReference>
<dbReference type="Gene3D" id="3.30.930.10">
    <property type="entry name" value="Bira Bifunctional Protein, Domain 2"/>
    <property type="match status" value="1"/>
</dbReference>
<feature type="binding site" evidence="10">
    <location>
        <position position="225"/>
    </location>
    <ligand>
        <name>L-histidine</name>
        <dbReference type="ChEBI" id="CHEBI:57595"/>
    </ligand>
</feature>
<dbReference type="Proteomes" id="UP001633002">
    <property type="component" value="Unassembled WGS sequence"/>
</dbReference>
<evidence type="ECO:0000313" key="13">
    <source>
        <dbReference type="EMBL" id="KAL3684003.1"/>
    </source>
</evidence>
<dbReference type="InterPro" id="IPR036621">
    <property type="entry name" value="Anticodon-bd_dom_sf"/>
</dbReference>
<dbReference type="FunFam" id="3.40.50.800:FF:000017">
    <property type="entry name" value="Histidine--tRNA ligase chloroplastic/mitochondrial"/>
    <property type="match status" value="1"/>
</dbReference>
<evidence type="ECO:0000256" key="4">
    <source>
        <dbReference type="ARBA" id="ARBA00022741"/>
    </source>
</evidence>
<evidence type="ECO:0000256" key="10">
    <source>
        <dbReference type="PIRSR" id="PIRSR001549-1"/>
    </source>
</evidence>
<keyword evidence="4" id="KW-0547">Nucleotide-binding</keyword>
<dbReference type="PANTHER" id="PTHR43707:SF1">
    <property type="entry name" value="HISTIDINE--TRNA LIGASE, MITOCHONDRIAL-RELATED"/>
    <property type="match status" value="1"/>
</dbReference>
<feature type="region of interest" description="Disordered" evidence="11">
    <location>
        <begin position="82"/>
        <end position="112"/>
    </location>
</feature>
<comment type="catalytic activity">
    <reaction evidence="9">
        <text>tRNA(His) + L-histidine + ATP = L-histidyl-tRNA(His) + AMP + diphosphate + H(+)</text>
        <dbReference type="Rhea" id="RHEA:17313"/>
        <dbReference type="Rhea" id="RHEA-COMP:9665"/>
        <dbReference type="Rhea" id="RHEA-COMP:9689"/>
        <dbReference type="ChEBI" id="CHEBI:15378"/>
        <dbReference type="ChEBI" id="CHEBI:30616"/>
        <dbReference type="ChEBI" id="CHEBI:33019"/>
        <dbReference type="ChEBI" id="CHEBI:57595"/>
        <dbReference type="ChEBI" id="CHEBI:78442"/>
        <dbReference type="ChEBI" id="CHEBI:78527"/>
        <dbReference type="ChEBI" id="CHEBI:456215"/>
        <dbReference type="EC" id="6.1.1.21"/>
    </reaction>
</comment>
<gene>
    <name evidence="13" type="ORF">R1sor_002025</name>
</gene>
<dbReference type="InterPro" id="IPR041715">
    <property type="entry name" value="HisRS-like_core"/>
</dbReference>
<proteinExistence type="inferred from homology"/>
<dbReference type="PIRSF" id="PIRSF001549">
    <property type="entry name" value="His-tRNA_synth"/>
    <property type="match status" value="1"/>
</dbReference>
<keyword evidence="3" id="KW-0436">Ligase</keyword>
<feature type="binding site" evidence="10">
    <location>
        <begin position="369"/>
        <end position="370"/>
    </location>
    <ligand>
        <name>L-histidine</name>
        <dbReference type="ChEBI" id="CHEBI:57595"/>
    </ligand>
</feature>
<accession>A0ABD3GXL3</accession>
<dbReference type="AlphaFoldDB" id="A0ABD3GXL3"/>
<dbReference type="EC" id="6.1.1.21" evidence="2"/>
<evidence type="ECO:0000256" key="11">
    <source>
        <dbReference type="SAM" id="MobiDB-lite"/>
    </source>
</evidence>
<dbReference type="InterPro" id="IPR015807">
    <property type="entry name" value="His-tRNA-ligase"/>
</dbReference>
<protein>
    <recommendedName>
        <fullName evidence="2">histidine--tRNA ligase</fullName>
        <ecNumber evidence="2">6.1.1.21</ecNumber>
    </recommendedName>
    <alternativeName>
        <fullName evidence="8">Histidyl-tRNA synthetase</fullName>
    </alternativeName>
</protein>
<evidence type="ECO:0000256" key="5">
    <source>
        <dbReference type="ARBA" id="ARBA00022840"/>
    </source>
</evidence>
<dbReference type="SUPFAM" id="SSF52954">
    <property type="entry name" value="Class II aaRS ABD-related"/>
    <property type="match status" value="1"/>
</dbReference>
<keyword evidence="14" id="KW-1185">Reference proteome</keyword>
<comment type="similarity">
    <text evidence="1">Belongs to the class-II aminoacyl-tRNA synthetase family.</text>
</comment>
<dbReference type="PANTHER" id="PTHR43707">
    <property type="entry name" value="HISTIDYL-TRNA SYNTHETASE"/>
    <property type="match status" value="1"/>
</dbReference>
<reference evidence="13 14" key="1">
    <citation type="submission" date="2024-09" db="EMBL/GenBank/DDBJ databases">
        <title>Chromosome-scale assembly of Riccia sorocarpa.</title>
        <authorList>
            <person name="Paukszto L."/>
        </authorList>
    </citation>
    <scope>NUCLEOTIDE SEQUENCE [LARGE SCALE GENOMIC DNA]</scope>
    <source>
        <strain evidence="13">LP-2024</strain>
        <tissue evidence="13">Aerial parts of the thallus</tissue>
    </source>
</reference>
<evidence type="ECO:0000256" key="8">
    <source>
        <dbReference type="ARBA" id="ARBA00030619"/>
    </source>
</evidence>
<keyword evidence="6" id="KW-0648">Protein biosynthesis</keyword>
<evidence type="ECO:0000256" key="9">
    <source>
        <dbReference type="ARBA" id="ARBA00047639"/>
    </source>
</evidence>
<feature type="domain" description="Aminoacyl-transfer RNA synthetases class-II family profile" evidence="12">
    <location>
        <begin position="106"/>
        <end position="428"/>
    </location>
</feature>
<evidence type="ECO:0000256" key="2">
    <source>
        <dbReference type="ARBA" id="ARBA00012815"/>
    </source>
</evidence>
<dbReference type="CDD" id="cd00773">
    <property type="entry name" value="HisRS-like_core"/>
    <property type="match status" value="1"/>
</dbReference>
<sequence>MAVAAAVPAQQLGLAMISSLAFLRSRAVASVASKSCRLKFEKEVAHSNLCGAVFGRQGRRGSIVRGPCSKARNLCAYATTQESVRGPSQAGPPSTDGGVIDTSPPRGTRDFPPEEMRLRTWLFDNFREVSRSFGFEEVDFPVLESEELYIRKAGEEITQQLYNFEDKGGRRVTLRPELTPSLARLVLQKGKSAALPLKWFAIGQCWRYERMTRGRRREHYQWNMDIIGVPGLEAEAELLSAIVAFFSRLGITSKDVGIKVSNRKVLQEVLGRSVIPQRSFAAVCVIVDKIEKIPRSEVEKELAGLGLPVEAVDTILQALTLRSLDDLEELLGSENEAVLELKQLFELARGYGFEDWLQFDASVVRGLAYYTGTVFEGFDRSGTLRAICGGGRYDRLLSTFGGVDTPACGFGFGDAVIVELLKEKNLMPDLSHEVDDIVMPLEEQLRPQAAAVAARLRACGRRVDVVMGNKKMKWAFKHAERLQAKRMVLVGSAEWAKGSVRVKDLSSREEKDLPIEELV</sequence>
<feature type="binding site" evidence="10">
    <location>
        <position position="365"/>
    </location>
    <ligand>
        <name>L-histidine</name>
        <dbReference type="ChEBI" id="CHEBI:57595"/>
    </ligand>
</feature>
<evidence type="ECO:0000256" key="1">
    <source>
        <dbReference type="ARBA" id="ARBA00008226"/>
    </source>
</evidence>
<evidence type="ECO:0000256" key="7">
    <source>
        <dbReference type="ARBA" id="ARBA00023146"/>
    </source>
</evidence>
<dbReference type="HAMAP" id="MF_00127">
    <property type="entry name" value="His_tRNA_synth"/>
    <property type="match status" value="1"/>
</dbReference>
<organism evidence="13 14">
    <name type="scientific">Riccia sorocarpa</name>
    <dbReference type="NCBI Taxonomy" id="122646"/>
    <lineage>
        <taxon>Eukaryota</taxon>
        <taxon>Viridiplantae</taxon>
        <taxon>Streptophyta</taxon>
        <taxon>Embryophyta</taxon>
        <taxon>Marchantiophyta</taxon>
        <taxon>Marchantiopsida</taxon>
        <taxon>Marchantiidae</taxon>
        <taxon>Marchantiales</taxon>
        <taxon>Ricciaceae</taxon>
        <taxon>Riccia</taxon>
    </lineage>
</organism>
<dbReference type="NCBIfam" id="TIGR00442">
    <property type="entry name" value="hisS"/>
    <property type="match status" value="1"/>
</dbReference>
<name>A0ABD3GXL3_9MARC</name>
<dbReference type="Pfam" id="PF13393">
    <property type="entry name" value="tRNA-synt_His"/>
    <property type="match status" value="1"/>
</dbReference>
<evidence type="ECO:0000313" key="14">
    <source>
        <dbReference type="Proteomes" id="UP001633002"/>
    </source>
</evidence>
<dbReference type="SUPFAM" id="SSF55681">
    <property type="entry name" value="Class II aaRS and biotin synthetases"/>
    <property type="match status" value="1"/>
</dbReference>
<dbReference type="InterPro" id="IPR004516">
    <property type="entry name" value="HisRS/HisZ"/>
</dbReference>
<dbReference type="Gene3D" id="3.40.50.800">
    <property type="entry name" value="Anticodon-binding domain"/>
    <property type="match status" value="1"/>
</dbReference>